<evidence type="ECO:0000313" key="2">
    <source>
        <dbReference type="EMBL" id="ELW62909.1"/>
    </source>
</evidence>
<reference evidence="3" key="2">
    <citation type="journal article" date="2013" name="Nat. Commun.">
        <title>Genome of the Chinese tree shrew.</title>
        <authorList>
            <person name="Fan Y."/>
            <person name="Huang Z.Y."/>
            <person name="Cao C.C."/>
            <person name="Chen C.S."/>
            <person name="Chen Y.X."/>
            <person name="Fan D.D."/>
            <person name="He J."/>
            <person name="Hou H.L."/>
            <person name="Hu L."/>
            <person name="Hu X.T."/>
            <person name="Jiang X.T."/>
            <person name="Lai R."/>
            <person name="Lang Y.S."/>
            <person name="Liang B."/>
            <person name="Liao S.G."/>
            <person name="Mu D."/>
            <person name="Ma Y.Y."/>
            <person name="Niu Y.Y."/>
            <person name="Sun X.Q."/>
            <person name="Xia J.Q."/>
            <person name="Xiao J."/>
            <person name="Xiong Z.Q."/>
            <person name="Xu L."/>
            <person name="Yang L."/>
            <person name="Zhang Y."/>
            <person name="Zhao W."/>
            <person name="Zhao X.D."/>
            <person name="Zheng Y.T."/>
            <person name="Zhou J.M."/>
            <person name="Zhu Y.B."/>
            <person name="Zhang G.J."/>
            <person name="Wang J."/>
            <person name="Yao Y.G."/>
        </authorList>
    </citation>
    <scope>NUCLEOTIDE SEQUENCE [LARGE SCALE GENOMIC DNA]</scope>
</reference>
<feature type="compositionally biased region" description="Basic and acidic residues" evidence="1">
    <location>
        <begin position="288"/>
        <end position="304"/>
    </location>
</feature>
<feature type="region of interest" description="Disordered" evidence="1">
    <location>
        <begin position="275"/>
        <end position="333"/>
    </location>
</feature>
<dbReference type="AlphaFoldDB" id="L9KK93"/>
<sequence>MGRAPGHGPESHGLGNGPRNRVSGDGHRPSDPSLTGPALALGNQSHGTGTGPRTQVLGNGHQPSDASHMDWAPGLKPISGHMLWPSDPSLRGPAPALGHQSHGPDYGPRNRVSRARHRASEPSLTGRAPGLGTESQWTGTGPRTRVSGPGTGPRTSVSRAGHRPSDPSLRAWHRASDISLTGRAPGLGPESHGPGTETWTQVSGNRGRAPALGHQSHELGYGPRNQVSVDGHEPSDISLTGRAPGLGPESHRPGTCPQIRISRGRAVETRPQWFLFIPGSSPSRPLPRRNDGRPKSDAPRDRRQARALWSADHVSVSLGRQHSRKDGDANHQTQDVRPCWLSACGPSPPDPRFLVALTSTHVDNQGVLCVAGYLVDATSEPAAALSL</sequence>
<feature type="compositionally biased region" description="Polar residues" evidence="1">
    <location>
        <begin position="42"/>
        <end position="65"/>
    </location>
</feature>
<feature type="region of interest" description="Disordered" evidence="1">
    <location>
        <begin position="1"/>
        <end position="257"/>
    </location>
</feature>
<accession>L9KK93</accession>
<evidence type="ECO:0000313" key="3">
    <source>
        <dbReference type="Proteomes" id="UP000011518"/>
    </source>
</evidence>
<dbReference type="EMBL" id="KB320797">
    <property type="protein sequence ID" value="ELW62909.1"/>
    <property type="molecule type" value="Genomic_DNA"/>
</dbReference>
<dbReference type="InParanoid" id="L9KK93"/>
<evidence type="ECO:0000256" key="1">
    <source>
        <dbReference type="SAM" id="MobiDB-lite"/>
    </source>
</evidence>
<reference evidence="3" key="1">
    <citation type="submission" date="2012-07" db="EMBL/GenBank/DDBJ databases">
        <title>Genome of the Chinese tree shrew, a rising model animal genetically related to primates.</title>
        <authorList>
            <person name="Zhang G."/>
            <person name="Fan Y."/>
            <person name="Yao Y."/>
            <person name="Huang Z."/>
        </authorList>
    </citation>
    <scope>NUCLEOTIDE SEQUENCE [LARGE SCALE GENOMIC DNA]</scope>
</reference>
<gene>
    <name evidence="2" type="ORF">TREES_T100001712</name>
</gene>
<proteinExistence type="predicted"/>
<protein>
    <submittedName>
        <fullName evidence="2">Uncharacterized protein</fullName>
    </submittedName>
</protein>
<keyword evidence="3" id="KW-1185">Reference proteome</keyword>
<dbReference type="Proteomes" id="UP000011518">
    <property type="component" value="Unassembled WGS sequence"/>
</dbReference>
<name>L9KK93_TUPCH</name>
<organism evidence="2 3">
    <name type="scientific">Tupaia chinensis</name>
    <name type="common">Chinese tree shrew</name>
    <name type="synonym">Tupaia belangeri chinensis</name>
    <dbReference type="NCBI Taxonomy" id="246437"/>
    <lineage>
        <taxon>Eukaryota</taxon>
        <taxon>Metazoa</taxon>
        <taxon>Chordata</taxon>
        <taxon>Craniata</taxon>
        <taxon>Vertebrata</taxon>
        <taxon>Euteleostomi</taxon>
        <taxon>Mammalia</taxon>
        <taxon>Eutheria</taxon>
        <taxon>Euarchontoglires</taxon>
        <taxon>Scandentia</taxon>
        <taxon>Tupaiidae</taxon>
        <taxon>Tupaia</taxon>
    </lineage>
</organism>